<name>A0A9K3Q0B3_9STRA</name>
<feature type="transmembrane region" description="Helical" evidence="1">
    <location>
        <begin position="109"/>
        <end position="132"/>
    </location>
</feature>
<keyword evidence="1" id="KW-1133">Transmembrane helix</keyword>
<dbReference type="PANTHER" id="PTHR32251">
    <property type="entry name" value="3-OXO-5-ALPHA-STEROID 4-DEHYDROGENASE"/>
    <property type="match status" value="1"/>
</dbReference>
<dbReference type="AlphaFoldDB" id="A0A9K3Q0B3"/>
<dbReference type="OrthoDB" id="201504at2759"/>
<protein>
    <submittedName>
        <fullName evidence="2">DUF1295 domain containing protein</fullName>
    </submittedName>
</protein>
<evidence type="ECO:0000313" key="3">
    <source>
        <dbReference type="Proteomes" id="UP000693970"/>
    </source>
</evidence>
<sequence length="331" mass="37242">MGILINAAVVTVALQFSGFVVAAILQTEVFYDILGGINFLSLAYLGYNNNYYYSNDDDDNNNNNNLLLHVTTILFVVSRGWLLVFLAWRAHSRKGDSRFDNVKNNPPMFLIFWMVQACWVFLISMPLLVIQYDNAATTATAAVVAAVASTTAIRSSLTVVELVLLAGFGFAVFMEIISDIQKTLWIQRGRPGGLCTDGFWSVSRHPNYAGEILQWWCAAGLAIVGWSSSSSSSSSSMETSTSPLGMTLPWISLVSPLFTMQILLTMSATGVWNAEGNNLKRYYENDKVRERYIQYRSKTPPLFPIPFYESIPLSVKRLLCFEWERYEYKKQ</sequence>
<reference evidence="2" key="2">
    <citation type="submission" date="2021-04" db="EMBL/GenBank/DDBJ databases">
        <authorList>
            <person name="Podell S."/>
        </authorList>
    </citation>
    <scope>NUCLEOTIDE SEQUENCE</scope>
    <source>
        <strain evidence="2">Hildebrandi</strain>
    </source>
</reference>
<feature type="transmembrane region" description="Helical" evidence="1">
    <location>
        <begin position="152"/>
        <end position="173"/>
    </location>
</feature>
<reference evidence="2" key="1">
    <citation type="journal article" date="2021" name="Sci. Rep.">
        <title>Diploid genomic architecture of Nitzschia inconspicua, an elite biomass production diatom.</title>
        <authorList>
            <person name="Oliver A."/>
            <person name="Podell S."/>
            <person name="Pinowska A."/>
            <person name="Traller J.C."/>
            <person name="Smith S.R."/>
            <person name="McClure R."/>
            <person name="Beliaev A."/>
            <person name="Bohutskyi P."/>
            <person name="Hill E.A."/>
            <person name="Rabines A."/>
            <person name="Zheng H."/>
            <person name="Allen L.Z."/>
            <person name="Kuo A."/>
            <person name="Grigoriev I.V."/>
            <person name="Allen A.E."/>
            <person name="Hazlebeck D."/>
            <person name="Allen E.E."/>
        </authorList>
    </citation>
    <scope>NUCLEOTIDE SEQUENCE</scope>
    <source>
        <strain evidence="2">Hildebrandi</strain>
    </source>
</reference>
<accession>A0A9K3Q0B3</accession>
<feature type="transmembrane region" description="Helical" evidence="1">
    <location>
        <begin position="249"/>
        <end position="272"/>
    </location>
</feature>
<comment type="caution">
    <text evidence="2">The sequence shown here is derived from an EMBL/GenBank/DDBJ whole genome shotgun (WGS) entry which is preliminary data.</text>
</comment>
<dbReference type="Pfam" id="PF06966">
    <property type="entry name" value="DUF1295"/>
    <property type="match status" value="1"/>
</dbReference>
<dbReference type="PANTHER" id="PTHR32251:SF15">
    <property type="entry name" value="3-OXO-5-ALPHA-STEROID 4-DEHYDROGENASE (DUF1295)"/>
    <property type="match status" value="1"/>
</dbReference>
<gene>
    <name evidence="2" type="ORF">IV203_028951</name>
</gene>
<dbReference type="Proteomes" id="UP000693970">
    <property type="component" value="Unassembled WGS sequence"/>
</dbReference>
<feature type="transmembrane region" description="Helical" evidence="1">
    <location>
        <begin position="66"/>
        <end position="88"/>
    </location>
</feature>
<keyword evidence="3" id="KW-1185">Reference proteome</keyword>
<proteinExistence type="predicted"/>
<evidence type="ECO:0000313" key="2">
    <source>
        <dbReference type="EMBL" id="KAG7366281.1"/>
    </source>
</evidence>
<dbReference type="EMBL" id="JAGRRH010000007">
    <property type="protein sequence ID" value="KAG7366281.1"/>
    <property type="molecule type" value="Genomic_DNA"/>
</dbReference>
<organism evidence="2 3">
    <name type="scientific">Nitzschia inconspicua</name>
    <dbReference type="NCBI Taxonomy" id="303405"/>
    <lineage>
        <taxon>Eukaryota</taxon>
        <taxon>Sar</taxon>
        <taxon>Stramenopiles</taxon>
        <taxon>Ochrophyta</taxon>
        <taxon>Bacillariophyta</taxon>
        <taxon>Bacillariophyceae</taxon>
        <taxon>Bacillariophycidae</taxon>
        <taxon>Bacillariales</taxon>
        <taxon>Bacillariaceae</taxon>
        <taxon>Nitzschia</taxon>
    </lineage>
</organism>
<dbReference type="InterPro" id="IPR010721">
    <property type="entry name" value="UstE-like"/>
</dbReference>
<keyword evidence="1" id="KW-0472">Membrane</keyword>
<dbReference type="GO" id="GO:0016020">
    <property type="term" value="C:membrane"/>
    <property type="evidence" value="ECO:0007669"/>
    <property type="project" value="TreeGrafter"/>
</dbReference>
<keyword evidence="1" id="KW-0812">Transmembrane</keyword>
<evidence type="ECO:0000256" key="1">
    <source>
        <dbReference type="SAM" id="Phobius"/>
    </source>
</evidence>